<evidence type="ECO:0000259" key="2">
    <source>
        <dbReference type="Pfam" id="PF08929"/>
    </source>
</evidence>
<dbReference type="OrthoDB" id="2067926at2"/>
<evidence type="ECO:0000313" key="4">
    <source>
        <dbReference type="EMBL" id="GAL71977.1"/>
    </source>
</evidence>
<evidence type="ECO:0000259" key="1">
    <source>
        <dbReference type="Pfam" id="PF08928"/>
    </source>
</evidence>
<dbReference type="InterPro" id="IPR028983">
    <property type="entry name" value="PA2201-like_C"/>
</dbReference>
<keyword evidence="7" id="KW-1185">Reference proteome</keyword>
<evidence type="ECO:0008006" key="8">
    <source>
        <dbReference type="Google" id="ProtNLM"/>
    </source>
</evidence>
<dbReference type="Gene3D" id="1.10.3920.10">
    <property type="entry name" value="PA2201 C-terminal domain-like"/>
    <property type="match status" value="1"/>
</dbReference>
<reference evidence="7" key="1">
    <citation type="journal article" date="2014" name="Genome Announc.">
        <title>Draft Genome Sequence of Marine Flavobacterium Jejuia pallidilutea Strain 11shimoA1 and Pigmentation Mutants.</title>
        <authorList>
            <person name="Takatani N."/>
            <person name="Nakanishi M."/>
            <person name="Meirelles P."/>
            <person name="Mino S."/>
            <person name="Suda W."/>
            <person name="Oshima K."/>
            <person name="Hattori M."/>
            <person name="Ohkuma M."/>
            <person name="Hosokawa M."/>
            <person name="Miyashita K."/>
            <person name="Thompson F.L."/>
            <person name="Niwa A."/>
            <person name="Sawabe T."/>
            <person name="Sawabe T."/>
        </authorList>
    </citation>
    <scope>NUCLEOTIDE SEQUENCE [LARGE SCALE GENOMIC DNA]</scope>
    <source>
        <strain evidence="7">JCM 19538</strain>
    </source>
</reference>
<dbReference type="SUPFAM" id="SSF140731">
    <property type="entry name" value="PA2201 C-terminal domain-like"/>
    <property type="match status" value="1"/>
</dbReference>
<evidence type="ECO:0000313" key="6">
    <source>
        <dbReference type="Proteomes" id="UP000029641"/>
    </source>
</evidence>
<dbReference type="Pfam" id="PF08929">
    <property type="entry name" value="PoNi_C"/>
    <property type="match status" value="1"/>
</dbReference>
<feature type="domain" description="PoNi C-terminal" evidence="2">
    <location>
        <begin position="160"/>
        <end position="250"/>
    </location>
</feature>
<evidence type="ECO:0000313" key="3">
    <source>
        <dbReference type="EMBL" id="GAL67727.1"/>
    </source>
</evidence>
<feature type="domain" description="PoNi N-terminal" evidence="1">
    <location>
        <begin position="3"/>
        <end position="130"/>
    </location>
</feature>
<dbReference type="AlphaFoldDB" id="A0A090WJT7"/>
<organism evidence="3 6">
    <name type="scientific">Jejuia pallidilutea</name>
    <dbReference type="NCBI Taxonomy" id="504487"/>
    <lineage>
        <taxon>Bacteria</taxon>
        <taxon>Pseudomonadati</taxon>
        <taxon>Bacteroidota</taxon>
        <taxon>Flavobacteriia</taxon>
        <taxon>Flavobacteriales</taxon>
        <taxon>Flavobacteriaceae</taxon>
        <taxon>Jejuia</taxon>
    </lineage>
</organism>
<dbReference type="STRING" id="504487.JCM19538_1647"/>
<dbReference type="EMBL" id="BBNR01000012">
    <property type="protein sequence ID" value="GAL67727.1"/>
    <property type="molecule type" value="Genomic_DNA"/>
</dbReference>
<dbReference type="Proteomes" id="UP000029641">
    <property type="component" value="Unassembled WGS sequence"/>
</dbReference>
<evidence type="ECO:0000313" key="5">
    <source>
        <dbReference type="EMBL" id="GAL88321.1"/>
    </source>
</evidence>
<name>A0A090WJT7_9FLAO</name>
<dbReference type="eggNOG" id="ENOG5032RP7">
    <property type="taxonomic scope" value="Bacteria"/>
</dbReference>
<dbReference type="Proteomes" id="UP000029646">
    <property type="component" value="Unassembled WGS sequence"/>
</dbReference>
<comment type="caution">
    <text evidence="3">The sequence shown here is derived from an EMBL/GenBank/DDBJ whole genome shotgun (WGS) entry which is preliminary data.</text>
</comment>
<gene>
    <name evidence="3" type="ORF">JCM19301_1014</name>
    <name evidence="4" type="ORF">JCM19302_322</name>
    <name evidence="5" type="ORF">JCM19538_1647</name>
</gene>
<dbReference type="InterPro" id="IPR015024">
    <property type="entry name" value="PoNi_N"/>
</dbReference>
<dbReference type="Proteomes" id="UP000030184">
    <property type="component" value="Unassembled WGS sequence"/>
</dbReference>
<protein>
    <recommendedName>
        <fullName evidence="8">PoNi C-terminal domain-containing protein</fullName>
    </recommendedName>
</protein>
<dbReference type="Pfam" id="PF08928">
    <property type="entry name" value="PoNi_N"/>
    <property type="match status" value="1"/>
</dbReference>
<dbReference type="EMBL" id="BBNY01000002">
    <property type="protein sequence ID" value="GAL88321.1"/>
    <property type="molecule type" value="Genomic_DNA"/>
</dbReference>
<accession>A0A090WJT7</accession>
<dbReference type="EMBL" id="BBNS01000018">
    <property type="protein sequence ID" value="GAL71977.1"/>
    <property type="molecule type" value="Genomic_DNA"/>
</dbReference>
<sequence length="269" mass="31476">MIRDKIKNKQYFEEFLKTKTQLIKFNNDSLSEGKVHESKINSAKFRNLGFLIESLIAQYSLGDNIDNLTKSIDSIIDAVTKAWCQSETKIRNDKGELFDQYMVSPYERFLHVLSVAYLLEIPDNEFQILVDILDRDNISDNLYEFIIKARFPDREQKRLEEYDTSQSVIVKVYDKLRKATETQDKVEASKLVKQFLEKDFYHKHMNLYNSHKSKANIYCGYWSFEAAAIVKIMGLDDSGFIDSQYYPKDLVHQLEEKSKKKGLLGKLGF</sequence>
<proteinExistence type="predicted"/>
<dbReference type="RefSeq" id="WP_042244344.1">
    <property type="nucleotide sequence ID" value="NZ_BBNR01000012.1"/>
</dbReference>
<dbReference type="InterPro" id="IPR015025">
    <property type="entry name" value="PoNi_C"/>
</dbReference>
<evidence type="ECO:0000313" key="7">
    <source>
        <dbReference type="Proteomes" id="UP000030184"/>
    </source>
</evidence>